<dbReference type="Proteomes" id="UP000215902">
    <property type="component" value="Unassembled WGS sequence"/>
</dbReference>
<comment type="caution">
    <text evidence="3">The sequence shown here is derived from an EMBL/GenBank/DDBJ whole genome shotgun (WGS) entry which is preliminary data.</text>
</comment>
<reference evidence="3 4" key="1">
    <citation type="submission" date="2017-06" db="EMBL/GenBank/DDBJ databases">
        <title>A platform for efficient transgenesis in Macrostomum lignano, a flatworm model organism for stem cell research.</title>
        <authorList>
            <person name="Berezikov E."/>
        </authorList>
    </citation>
    <scope>NUCLEOTIDE SEQUENCE [LARGE SCALE GENOMIC DNA]</scope>
    <source>
        <strain evidence="3">DV1</strain>
        <tissue evidence="3">Whole organism</tissue>
    </source>
</reference>
<accession>A0A267FTV4</accession>
<evidence type="ECO:0000256" key="1">
    <source>
        <dbReference type="SAM" id="Coils"/>
    </source>
</evidence>
<feature type="non-terminal residue" evidence="3">
    <location>
        <position position="1"/>
    </location>
</feature>
<proteinExistence type="predicted"/>
<keyword evidence="4" id="KW-1185">Reference proteome</keyword>
<name>A0A267FTV4_9PLAT</name>
<organism evidence="3 4">
    <name type="scientific">Macrostomum lignano</name>
    <dbReference type="NCBI Taxonomy" id="282301"/>
    <lineage>
        <taxon>Eukaryota</taxon>
        <taxon>Metazoa</taxon>
        <taxon>Spiralia</taxon>
        <taxon>Lophotrochozoa</taxon>
        <taxon>Platyhelminthes</taxon>
        <taxon>Rhabditophora</taxon>
        <taxon>Macrostomorpha</taxon>
        <taxon>Macrostomida</taxon>
        <taxon>Macrostomidae</taxon>
        <taxon>Macrostomum</taxon>
    </lineage>
</organism>
<keyword evidence="1" id="KW-0175">Coiled coil</keyword>
<feature type="region of interest" description="Disordered" evidence="2">
    <location>
        <begin position="173"/>
        <end position="240"/>
    </location>
</feature>
<feature type="region of interest" description="Disordered" evidence="2">
    <location>
        <begin position="58"/>
        <end position="141"/>
    </location>
</feature>
<protein>
    <submittedName>
        <fullName evidence="3">Uncharacterized protein</fullName>
    </submittedName>
</protein>
<sequence>DLSQAVNQLQFNLDHRASPSNLVTRLPANPQPLLIEKRIDPRRMELMGRLARRELQHSRERLDAGLPPGPKNVERRLRQSRAVVSRKTAEQQQQQRQQRQQLPSRSHSPPVRDTDRAWRPNPTGAGAASSRHPRENAASMKRHEALELRRLREEVQQYATRMAELEAERLLGRGSTGGAAKRRPGALPFPTRPRSARVAPSAVSQQQQQQRQPSSRYRPPTTAVPSAPAPARTAAVVADQPATSSGQVAAAAASSDSERSRIVAEVLAAVKRELGLRGGGGGRAGGGFVPSATPALSASAGSLIRGSIAGSLAELCNIDHRLSQLETEGDDIRDRWAAALAAGDEPICSVDGRWQAGPPDPLRFVKTGGSRRPAAAAELGESSGLGGSRQPAVLQLTPAEVQSIRSQRDRYRDFLTTAAAADPSSGGAAFRPTQLTDAIAEQLLDEMLTDAAGELLTASDAIVGHLVASETGVGGAEAAAAMARRRYSQEEPAGESYTREAVGDYYYDEDEEAAAESYGSPEFESEHSSDED</sequence>
<feature type="coiled-coil region" evidence="1">
    <location>
        <begin position="141"/>
        <end position="168"/>
    </location>
</feature>
<feature type="region of interest" description="Disordered" evidence="2">
    <location>
        <begin position="485"/>
        <end position="532"/>
    </location>
</feature>
<feature type="compositionally biased region" description="Low complexity" evidence="2">
    <location>
        <begin position="91"/>
        <end position="101"/>
    </location>
</feature>
<feature type="compositionally biased region" description="Low complexity" evidence="2">
    <location>
        <begin position="192"/>
        <end position="240"/>
    </location>
</feature>
<dbReference type="EMBL" id="NIVC01000803">
    <property type="protein sequence ID" value="PAA76674.1"/>
    <property type="molecule type" value="Genomic_DNA"/>
</dbReference>
<dbReference type="AlphaFoldDB" id="A0A267FTV4"/>
<evidence type="ECO:0000256" key="2">
    <source>
        <dbReference type="SAM" id="MobiDB-lite"/>
    </source>
</evidence>
<evidence type="ECO:0000313" key="3">
    <source>
        <dbReference type="EMBL" id="PAA76674.1"/>
    </source>
</evidence>
<evidence type="ECO:0000313" key="4">
    <source>
        <dbReference type="Proteomes" id="UP000215902"/>
    </source>
</evidence>
<gene>
    <name evidence="3" type="ORF">BOX15_Mlig005211g3</name>
</gene>
<feature type="region of interest" description="Disordered" evidence="2">
    <location>
        <begin position="368"/>
        <end position="389"/>
    </location>
</feature>